<evidence type="ECO:0000256" key="1">
    <source>
        <dbReference type="SAM" id="Phobius"/>
    </source>
</evidence>
<feature type="transmembrane region" description="Helical" evidence="1">
    <location>
        <begin position="12"/>
        <end position="28"/>
    </location>
</feature>
<reference evidence="2 3" key="1">
    <citation type="submission" date="2019-03" db="EMBL/GenBank/DDBJ databases">
        <title>Genomic Encyclopedia of Type Strains, Phase IV (KMG-IV): sequencing the most valuable type-strain genomes for metagenomic binning, comparative biology and taxonomic classification.</title>
        <authorList>
            <person name="Goeker M."/>
        </authorList>
    </citation>
    <scope>NUCLEOTIDE SEQUENCE [LARGE SCALE GENOMIC DNA]</scope>
    <source>
        <strain evidence="2 3">DSM 100059</strain>
    </source>
</reference>
<dbReference type="InterPro" id="IPR032593">
    <property type="entry name" value="DUF4907"/>
</dbReference>
<keyword evidence="3" id="KW-1185">Reference proteome</keyword>
<keyword evidence="1" id="KW-0812">Transmembrane</keyword>
<dbReference type="Pfam" id="PF16250">
    <property type="entry name" value="DUF4907"/>
    <property type="match status" value="1"/>
</dbReference>
<dbReference type="OrthoDB" id="674043at2"/>
<keyword evidence="1" id="KW-1133">Transmembrane helix</keyword>
<gene>
    <name evidence="2" type="ORF">EDB95_3808</name>
</gene>
<proteinExistence type="predicted"/>
<sequence length="123" mass="13786">MTITLNKKSWLSWALPLVGAALVIWYYTGTMPWTRHKGHEGEVWLECRPFEVTAGNGWGYNITQDGKLLIHQDRIPGVPGTRPFLSREDALKVGTLMISKMKKGLFPPGVSYQEMQGLGVTLN</sequence>
<dbReference type="Proteomes" id="UP000294498">
    <property type="component" value="Unassembled WGS sequence"/>
</dbReference>
<organism evidence="2 3">
    <name type="scientific">Dinghuibacter silviterrae</name>
    <dbReference type="NCBI Taxonomy" id="1539049"/>
    <lineage>
        <taxon>Bacteria</taxon>
        <taxon>Pseudomonadati</taxon>
        <taxon>Bacteroidota</taxon>
        <taxon>Chitinophagia</taxon>
        <taxon>Chitinophagales</taxon>
        <taxon>Chitinophagaceae</taxon>
        <taxon>Dinghuibacter</taxon>
    </lineage>
</organism>
<keyword evidence="1" id="KW-0472">Membrane</keyword>
<evidence type="ECO:0000313" key="2">
    <source>
        <dbReference type="EMBL" id="TDW95987.1"/>
    </source>
</evidence>
<name>A0A4R8DF02_9BACT</name>
<protein>
    <submittedName>
        <fullName evidence="2">Uncharacterized protein DUF4907</fullName>
    </submittedName>
</protein>
<dbReference type="AlphaFoldDB" id="A0A4R8DF02"/>
<dbReference type="RefSeq" id="WP_133995845.1">
    <property type="nucleotide sequence ID" value="NZ_SODV01000002.1"/>
</dbReference>
<accession>A0A4R8DF02</accession>
<comment type="caution">
    <text evidence="2">The sequence shown here is derived from an EMBL/GenBank/DDBJ whole genome shotgun (WGS) entry which is preliminary data.</text>
</comment>
<dbReference type="EMBL" id="SODV01000002">
    <property type="protein sequence ID" value="TDW95987.1"/>
    <property type="molecule type" value="Genomic_DNA"/>
</dbReference>
<evidence type="ECO:0000313" key="3">
    <source>
        <dbReference type="Proteomes" id="UP000294498"/>
    </source>
</evidence>